<dbReference type="InterPro" id="IPR027417">
    <property type="entry name" value="P-loop_NTPase"/>
</dbReference>
<evidence type="ECO:0000313" key="2">
    <source>
        <dbReference type="EMBL" id="MBM7642468.1"/>
    </source>
</evidence>
<dbReference type="InterPro" id="IPR026866">
    <property type="entry name" value="CR006_AAA"/>
</dbReference>
<proteinExistence type="predicted"/>
<dbReference type="Pfam" id="PF13166">
    <property type="entry name" value="AAA_13"/>
    <property type="match status" value="1"/>
</dbReference>
<keyword evidence="3" id="KW-1185">Reference proteome</keyword>
<feature type="domain" description="Protein CR006 P-loop" evidence="1">
    <location>
        <begin position="115"/>
        <end position="346"/>
    </location>
</feature>
<name>A0ABS2PQZ2_9STRE</name>
<dbReference type="RefSeq" id="WP_205009314.1">
    <property type="nucleotide sequence ID" value="NZ_JAFBEH010000012.1"/>
</dbReference>
<protein>
    <submittedName>
        <fullName evidence="2">Wobble nucleotide-excising tRNase</fullName>
    </submittedName>
</protein>
<dbReference type="SUPFAM" id="SSF52540">
    <property type="entry name" value="P-loop containing nucleoside triphosphate hydrolases"/>
    <property type="match status" value="1"/>
</dbReference>
<sequence length="372" mass="43971">MGKRLEEIAEELKQSQKSVQLIYAFNGTGKTRLSKTFAQLVQGDRGSLTRDKILYYNAFTEDLFYWDNDLENNQEYSLKIQPNSFISWIIEEQGQDQNIITNFQHYTDDKLNPNFDLRNNQIIFTFQRGNDEDVEKIKLSKGEESNFVWSVFFTLLELVISERKIVEVEERSTRDFDNLEYVFIDDPVSSLDENHLIEVASNLAQLIKESNSEKLGLKFIITTHNPLFYNVLHNELGNANKHRLEKYEDGTYQLHTQRKDSPFAYHLFLRNELRAAIDNDAVQKYHFNLLRNLFEKTATFLGYKEWKEILPEEADDRARDSYKKRIIEISSHSKQSGDEVAALTQSHKNMLAYLFNDFESRYHFYKEETREE</sequence>
<accession>A0ABS2PQZ2</accession>
<dbReference type="EMBL" id="JAFBEH010000012">
    <property type="protein sequence ID" value="MBM7642468.1"/>
    <property type="molecule type" value="Genomic_DNA"/>
</dbReference>
<evidence type="ECO:0000313" key="3">
    <source>
        <dbReference type="Proteomes" id="UP000697472"/>
    </source>
</evidence>
<reference evidence="2 3" key="1">
    <citation type="submission" date="2021-01" db="EMBL/GenBank/DDBJ databases">
        <title>Genomic Encyclopedia of Type Strains, Phase IV (KMG-IV): sequencing the most valuable type-strain genomes for metagenomic binning, comparative biology and taxonomic classification.</title>
        <authorList>
            <person name="Goeker M."/>
        </authorList>
    </citation>
    <scope>NUCLEOTIDE SEQUENCE [LARGE SCALE GENOMIC DNA]</scope>
    <source>
        <strain evidence="2 3">DSM 27382</strain>
    </source>
</reference>
<gene>
    <name evidence="2" type="ORF">JOC28_000765</name>
</gene>
<comment type="caution">
    <text evidence="2">The sequence shown here is derived from an EMBL/GenBank/DDBJ whole genome shotgun (WGS) entry which is preliminary data.</text>
</comment>
<organism evidence="2 3">
    <name type="scientific">Streptococcus loxodontisalivarius</name>
    <dbReference type="NCBI Taxonomy" id="1349415"/>
    <lineage>
        <taxon>Bacteria</taxon>
        <taxon>Bacillati</taxon>
        <taxon>Bacillota</taxon>
        <taxon>Bacilli</taxon>
        <taxon>Lactobacillales</taxon>
        <taxon>Streptococcaceae</taxon>
        <taxon>Streptococcus</taxon>
    </lineage>
</organism>
<dbReference type="Proteomes" id="UP000697472">
    <property type="component" value="Unassembled WGS sequence"/>
</dbReference>
<dbReference type="Gene3D" id="3.40.50.300">
    <property type="entry name" value="P-loop containing nucleotide triphosphate hydrolases"/>
    <property type="match status" value="1"/>
</dbReference>
<evidence type="ECO:0000259" key="1">
    <source>
        <dbReference type="Pfam" id="PF13166"/>
    </source>
</evidence>